<keyword evidence="1" id="KW-0812">Transmembrane</keyword>
<dbReference type="GO" id="GO:0003920">
    <property type="term" value="F:GMP reductase activity"/>
    <property type="evidence" value="ECO:0007669"/>
    <property type="project" value="UniProtKB-EC"/>
</dbReference>
<reference evidence="2" key="1">
    <citation type="submission" date="2020-08" db="EMBL/GenBank/DDBJ databases">
        <title>Functional genomics of gut bacteria from endangered species of beetles.</title>
        <authorList>
            <person name="Carlos-Shanley C."/>
        </authorList>
    </citation>
    <scope>NUCLEOTIDE SEQUENCE [LARGE SCALE GENOMIC DNA]</scope>
    <source>
        <strain evidence="2">S00060</strain>
    </source>
</reference>
<evidence type="ECO:0000256" key="1">
    <source>
        <dbReference type="SAM" id="Phobius"/>
    </source>
</evidence>
<proteinExistence type="predicted"/>
<name>A0A7W3NHY0_PRIAR</name>
<dbReference type="EMBL" id="JACJHT010000034">
    <property type="protein sequence ID" value="MBA9043221.1"/>
    <property type="molecule type" value="Genomic_DNA"/>
</dbReference>
<organism evidence="2 3">
    <name type="scientific">Priestia aryabhattai</name>
    <name type="common">Bacillus aryabhattai</name>
    <dbReference type="NCBI Taxonomy" id="412384"/>
    <lineage>
        <taxon>Bacteria</taxon>
        <taxon>Bacillati</taxon>
        <taxon>Bacillota</taxon>
        <taxon>Bacilli</taxon>
        <taxon>Bacillales</taxon>
        <taxon>Bacillaceae</taxon>
        <taxon>Priestia</taxon>
    </lineage>
</organism>
<protein>
    <submittedName>
        <fullName evidence="2">GMP reductase</fullName>
        <ecNumber evidence="2">1.7.1.7</ecNumber>
    </submittedName>
</protein>
<sequence>MQTIIDEKISAYLSENGYFYVMHRFQPEKRLSFVKGMKVRGLFASISVGVKSITLFLIKYV</sequence>
<dbReference type="Proteomes" id="UP000543174">
    <property type="component" value="Unassembled WGS sequence"/>
</dbReference>
<feature type="transmembrane region" description="Helical" evidence="1">
    <location>
        <begin position="39"/>
        <end position="58"/>
    </location>
</feature>
<evidence type="ECO:0000313" key="3">
    <source>
        <dbReference type="Proteomes" id="UP000543174"/>
    </source>
</evidence>
<dbReference type="AlphaFoldDB" id="A0A7W3NHY0"/>
<evidence type="ECO:0000313" key="2">
    <source>
        <dbReference type="EMBL" id="MBA9043221.1"/>
    </source>
</evidence>
<dbReference type="EC" id="1.7.1.7" evidence="2"/>
<gene>
    <name evidence="2" type="ORF">HNP21_006417</name>
</gene>
<keyword evidence="1" id="KW-0472">Membrane</keyword>
<keyword evidence="2" id="KW-0560">Oxidoreductase</keyword>
<keyword evidence="3" id="KW-1185">Reference proteome</keyword>
<accession>A0A7W3NHY0</accession>
<keyword evidence="1" id="KW-1133">Transmembrane helix</keyword>
<comment type="caution">
    <text evidence="2">The sequence shown here is derived from an EMBL/GenBank/DDBJ whole genome shotgun (WGS) entry which is preliminary data.</text>
</comment>